<proteinExistence type="predicted"/>
<dbReference type="Proteomes" id="UP000249616">
    <property type="component" value="Chromosome"/>
</dbReference>
<keyword evidence="1" id="KW-0812">Transmembrane</keyword>
<gene>
    <name evidence="2" type="ORF">DN051_20540</name>
</gene>
<dbReference type="KEGG" id="scad:DN051_20540"/>
<sequence>MMLIILIGLAVGAAYVCRDTPLFIPAVIVAICSFWSNGVMSNFRRTHEVPRLATAVSLICFVFTLIFGVTGLIIS</sequence>
<organism evidence="2 3">
    <name type="scientific">Streptomyces cadmiisoli</name>
    <dbReference type="NCBI Taxonomy" id="2184053"/>
    <lineage>
        <taxon>Bacteria</taxon>
        <taxon>Bacillati</taxon>
        <taxon>Actinomycetota</taxon>
        <taxon>Actinomycetes</taxon>
        <taxon>Kitasatosporales</taxon>
        <taxon>Streptomycetaceae</taxon>
        <taxon>Streptomyces</taxon>
        <taxon>Streptomyces aurantiacus group</taxon>
    </lineage>
</organism>
<evidence type="ECO:0000313" key="2">
    <source>
        <dbReference type="EMBL" id="AWW38757.1"/>
    </source>
</evidence>
<reference evidence="2 3" key="1">
    <citation type="journal article" date="2019" name="Int. J. Syst. Evol. Microbiol.">
        <title>Streptomyces cadmiisoli sp. nov., a novel actinomycete isolated from cadmium-contaminated soil.</title>
        <authorList>
            <person name="Li K."/>
            <person name="Tang X."/>
            <person name="Zhao J."/>
            <person name="Guo Y."/>
            <person name="Tang Y."/>
            <person name="Gao J."/>
        </authorList>
    </citation>
    <scope>NUCLEOTIDE SEQUENCE [LARGE SCALE GENOMIC DNA]</scope>
    <source>
        <strain evidence="2 3">ZFG47</strain>
    </source>
</reference>
<evidence type="ECO:0000256" key="1">
    <source>
        <dbReference type="SAM" id="Phobius"/>
    </source>
</evidence>
<feature type="transmembrane region" description="Helical" evidence="1">
    <location>
        <begin position="23"/>
        <end position="40"/>
    </location>
</feature>
<keyword evidence="1" id="KW-1133">Transmembrane helix</keyword>
<keyword evidence="1" id="KW-0472">Membrane</keyword>
<dbReference type="EMBL" id="CP030073">
    <property type="protein sequence ID" value="AWW38757.1"/>
    <property type="molecule type" value="Genomic_DNA"/>
</dbReference>
<dbReference type="RefSeq" id="WP_112439257.1">
    <property type="nucleotide sequence ID" value="NZ_CP030073.1"/>
</dbReference>
<keyword evidence="3" id="KW-1185">Reference proteome</keyword>
<evidence type="ECO:0000313" key="3">
    <source>
        <dbReference type="Proteomes" id="UP000249616"/>
    </source>
</evidence>
<name>A0A2Z4J170_9ACTN</name>
<protein>
    <submittedName>
        <fullName evidence="2">Uncharacterized protein</fullName>
    </submittedName>
</protein>
<dbReference type="AlphaFoldDB" id="A0A2Z4J170"/>
<feature type="transmembrane region" description="Helical" evidence="1">
    <location>
        <begin position="52"/>
        <end position="74"/>
    </location>
</feature>
<accession>A0A2Z4J170</accession>